<organism evidence="5">
    <name type="scientific">Arcella intermedia</name>
    <dbReference type="NCBI Taxonomy" id="1963864"/>
    <lineage>
        <taxon>Eukaryota</taxon>
        <taxon>Amoebozoa</taxon>
        <taxon>Tubulinea</taxon>
        <taxon>Elardia</taxon>
        <taxon>Arcellinida</taxon>
        <taxon>Sphaerothecina</taxon>
        <taxon>Arcellidae</taxon>
        <taxon>Arcella</taxon>
    </lineage>
</organism>
<dbReference type="AlphaFoldDB" id="A0A6B2LLR3"/>
<accession>A0A6B2LLR3</accession>
<keyword evidence="3" id="KW-0269">Exonuclease</keyword>
<reference evidence="5" key="1">
    <citation type="journal article" date="2020" name="J. Eukaryot. Microbiol.">
        <title>De novo Sequencing, Assembly and Annotation of the Transcriptome for the Free-Living Testate Amoeba Arcella intermedia.</title>
        <authorList>
            <person name="Ribeiro G.M."/>
            <person name="Porfirio-Sousa A.L."/>
            <person name="Maurer-Alcala X.X."/>
            <person name="Katz L.A."/>
            <person name="Lahr D.J.G."/>
        </authorList>
    </citation>
    <scope>NUCLEOTIDE SEQUENCE</scope>
</reference>
<dbReference type="SUPFAM" id="SSF53098">
    <property type="entry name" value="Ribonuclease H-like"/>
    <property type="match status" value="1"/>
</dbReference>
<evidence type="ECO:0000313" key="5">
    <source>
        <dbReference type="EMBL" id="NDV38006.1"/>
    </source>
</evidence>
<dbReference type="PANTHER" id="PTHR30231:SF4">
    <property type="entry name" value="PROTEIN NEN2"/>
    <property type="match status" value="1"/>
</dbReference>
<evidence type="ECO:0000256" key="2">
    <source>
        <dbReference type="ARBA" id="ARBA00022801"/>
    </source>
</evidence>
<evidence type="ECO:0000259" key="4">
    <source>
        <dbReference type="Pfam" id="PF00929"/>
    </source>
</evidence>
<dbReference type="InterPro" id="IPR013520">
    <property type="entry name" value="Ribonucl_H"/>
</dbReference>
<protein>
    <recommendedName>
        <fullName evidence="4">Exonuclease domain-containing protein</fullName>
    </recommendedName>
</protein>
<name>A0A6B2LLR3_9EUKA</name>
<dbReference type="EMBL" id="GIBP01009037">
    <property type="protein sequence ID" value="NDV38006.1"/>
    <property type="molecule type" value="Transcribed_RNA"/>
</dbReference>
<dbReference type="InterPro" id="IPR036397">
    <property type="entry name" value="RNaseH_sf"/>
</dbReference>
<feature type="domain" description="Exonuclease" evidence="4">
    <location>
        <begin position="3"/>
        <end position="103"/>
    </location>
</feature>
<dbReference type="PANTHER" id="PTHR30231">
    <property type="entry name" value="DNA POLYMERASE III SUBUNIT EPSILON"/>
    <property type="match status" value="1"/>
</dbReference>
<dbReference type="GO" id="GO:0008408">
    <property type="term" value="F:3'-5' exonuclease activity"/>
    <property type="evidence" value="ECO:0007669"/>
    <property type="project" value="TreeGrafter"/>
</dbReference>
<proteinExistence type="predicted"/>
<evidence type="ECO:0000256" key="3">
    <source>
        <dbReference type="ARBA" id="ARBA00022839"/>
    </source>
</evidence>
<dbReference type="Gene3D" id="3.30.420.10">
    <property type="entry name" value="Ribonuclease H-like superfamily/Ribonuclease H"/>
    <property type="match status" value="1"/>
</dbReference>
<dbReference type="CDD" id="cd06127">
    <property type="entry name" value="DEDDh"/>
    <property type="match status" value="1"/>
</dbReference>
<sequence>MDKLSKAPPIQLIISSFMDWVGKSPLIAHNARYDMRMLQQELERLELSHLLEGKKVFCTMQYYRRLFPNAPYTLEDIASHYSQTLLHRTAHTALSDSDLLSQVFTSILGDTRSL</sequence>
<evidence type="ECO:0000256" key="1">
    <source>
        <dbReference type="ARBA" id="ARBA00022722"/>
    </source>
</evidence>
<keyword evidence="1" id="KW-0540">Nuclease</keyword>
<keyword evidence="2" id="KW-0378">Hydrolase</keyword>
<dbReference type="Pfam" id="PF00929">
    <property type="entry name" value="RNase_T"/>
    <property type="match status" value="1"/>
</dbReference>
<dbReference type="GO" id="GO:0003676">
    <property type="term" value="F:nucleic acid binding"/>
    <property type="evidence" value="ECO:0007669"/>
    <property type="project" value="InterPro"/>
</dbReference>
<dbReference type="InterPro" id="IPR012337">
    <property type="entry name" value="RNaseH-like_sf"/>
</dbReference>